<evidence type="ECO:0000313" key="12">
    <source>
        <dbReference type="EMBL" id="ODV94341.1"/>
    </source>
</evidence>
<evidence type="ECO:0000256" key="10">
    <source>
        <dbReference type="ARBA" id="ARBA00023329"/>
    </source>
</evidence>
<keyword evidence="10 11" id="KW-0968">Cytoplasmic vesicle</keyword>
<evidence type="ECO:0000256" key="4">
    <source>
        <dbReference type="ARBA" id="ARBA00022448"/>
    </source>
</evidence>
<comment type="similarity">
    <text evidence="3 11">Belongs to the COPE family.</text>
</comment>
<keyword evidence="13" id="KW-1185">Reference proteome</keyword>
<evidence type="ECO:0000256" key="3">
    <source>
        <dbReference type="ARBA" id="ARBA00008827"/>
    </source>
</evidence>
<keyword evidence="5 11" id="KW-0963">Cytoplasm</keyword>
<accession>A0A1E4TRF4</accession>
<protein>
    <recommendedName>
        <fullName evidence="11">Coatomer subunit epsilon</fullName>
    </recommendedName>
</protein>
<keyword evidence="6 11" id="KW-0931">ER-Golgi transport</keyword>
<dbReference type="OrthoDB" id="310217at2759"/>
<comment type="subcellular location">
    <subcellularLocation>
        <location evidence="2">Cytoplasmic vesicle</location>
        <location evidence="2">COPI-coated vesicle membrane</location>
        <topology evidence="2">Peripheral membrane protein</topology>
        <orientation evidence="2">Cytoplasmic side</orientation>
    </subcellularLocation>
    <subcellularLocation>
        <location evidence="1">Golgi apparatus membrane</location>
        <topology evidence="1">Peripheral membrane protein</topology>
        <orientation evidence="1">Cytoplasmic side</orientation>
    </subcellularLocation>
</comment>
<dbReference type="GO" id="GO:0015031">
    <property type="term" value="P:protein transport"/>
    <property type="evidence" value="ECO:0007669"/>
    <property type="project" value="UniProtKB-UniRule"/>
</dbReference>
<evidence type="ECO:0000256" key="8">
    <source>
        <dbReference type="ARBA" id="ARBA00023034"/>
    </source>
</evidence>
<dbReference type="Pfam" id="PF04733">
    <property type="entry name" value="Coatomer_E"/>
    <property type="match status" value="1"/>
</dbReference>
<dbReference type="Proteomes" id="UP000094236">
    <property type="component" value="Unassembled WGS sequence"/>
</dbReference>
<evidence type="ECO:0000256" key="2">
    <source>
        <dbReference type="ARBA" id="ARBA00004347"/>
    </source>
</evidence>
<dbReference type="PIRSF" id="PIRSF016478">
    <property type="entry name" value="Coatomer_esu"/>
    <property type="match status" value="1"/>
</dbReference>
<dbReference type="PANTHER" id="PTHR10805">
    <property type="entry name" value="COATOMER SUBUNIT EPSILON"/>
    <property type="match status" value="1"/>
</dbReference>
<evidence type="ECO:0000256" key="9">
    <source>
        <dbReference type="ARBA" id="ARBA00023136"/>
    </source>
</evidence>
<dbReference type="STRING" id="669874.A0A1E4TRF4"/>
<keyword evidence="4 11" id="KW-0813">Transport</keyword>
<organism evidence="12 13">
    <name type="scientific">Pachysolen tannophilus NRRL Y-2460</name>
    <dbReference type="NCBI Taxonomy" id="669874"/>
    <lineage>
        <taxon>Eukaryota</taxon>
        <taxon>Fungi</taxon>
        <taxon>Dikarya</taxon>
        <taxon>Ascomycota</taxon>
        <taxon>Saccharomycotina</taxon>
        <taxon>Pichiomycetes</taxon>
        <taxon>Pachysolenaceae</taxon>
        <taxon>Pachysolen</taxon>
    </lineage>
</organism>
<dbReference type="GO" id="GO:0006891">
    <property type="term" value="P:intra-Golgi vesicle-mediated transport"/>
    <property type="evidence" value="ECO:0007669"/>
    <property type="project" value="TreeGrafter"/>
</dbReference>
<evidence type="ECO:0000256" key="1">
    <source>
        <dbReference type="ARBA" id="ARBA00004255"/>
    </source>
</evidence>
<reference evidence="13" key="1">
    <citation type="submission" date="2016-05" db="EMBL/GenBank/DDBJ databases">
        <title>Comparative genomics of biotechnologically important yeasts.</title>
        <authorList>
            <consortium name="DOE Joint Genome Institute"/>
            <person name="Riley R."/>
            <person name="Haridas S."/>
            <person name="Wolfe K.H."/>
            <person name="Lopes M.R."/>
            <person name="Hittinger C.T."/>
            <person name="Goker M."/>
            <person name="Salamov A."/>
            <person name="Wisecaver J."/>
            <person name="Long T.M."/>
            <person name="Aerts A.L."/>
            <person name="Barry K."/>
            <person name="Choi C."/>
            <person name="Clum A."/>
            <person name="Coughlan A.Y."/>
            <person name="Deshpande S."/>
            <person name="Douglass A.P."/>
            <person name="Hanson S.J."/>
            <person name="Klenk H.-P."/>
            <person name="Labutti K."/>
            <person name="Lapidus A."/>
            <person name="Lindquist E."/>
            <person name="Lipzen A."/>
            <person name="Meier-Kolthoff J.P."/>
            <person name="Ohm R.A."/>
            <person name="Otillar R.P."/>
            <person name="Pangilinan J."/>
            <person name="Peng Y."/>
            <person name="Rokas A."/>
            <person name="Rosa C.A."/>
            <person name="Scheuner C."/>
            <person name="Sibirny A.A."/>
            <person name="Slot J.C."/>
            <person name="Stielow J.B."/>
            <person name="Sun H."/>
            <person name="Kurtzman C.P."/>
            <person name="Blackwell M."/>
            <person name="Grigoriev I.V."/>
            <person name="Jeffries T.W."/>
        </authorList>
    </citation>
    <scope>NUCLEOTIDE SEQUENCE [LARGE SCALE GENOMIC DNA]</scope>
    <source>
        <strain evidence="13">NRRL Y-2460</strain>
    </source>
</reference>
<proteinExistence type="inferred from homology"/>
<sequence length="296" mass="33951">MDPFSDSGELYQIRKQFFSGQYLKATDHQLDSFSEPAVPKVREYILRSHLILGNYEEVETGIQNIEDTDVSKSFELYTLFVKSNEKEPIEEFDDFLTNVTSDSEVITVLGSIYLARTGRIDEALKLLEKNSANNSMECISIQIQLRILTNRLDLALKDISNFSKIAQDDIVFNLTESWVNLLKGGSAYQSSFYFYEEISQSNTSLKNLICLLILNLQLHHLPESAEVIEQLKTINEADVTNGDLLANQITYYVLNGEFEKVDELREELITQNSEHPYIVDYNEKVALFDDIVAKYH</sequence>
<evidence type="ECO:0000313" key="13">
    <source>
        <dbReference type="Proteomes" id="UP000094236"/>
    </source>
</evidence>
<dbReference type="PANTHER" id="PTHR10805:SF0">
    <property type="entry name" value="COATOMER SUBUNIT EPSILON"/>
    <property type="match status" value="1"/>
</dbReference>
<dbReference type="EMBL" id="KV454016">
    <property type="protein sequence ID" value="ODV94341.1"/>
    <property type="molecule type" value="Genomic_DNA"/>
</dbReference>
<comment type="function">
    <text evidence="11">The coatomer is a cytosolic protein complex that binds to dilysine motifs and reversibly associates with Golgi non-clathrin-coated vesicles, which further mediate biosynthetic protein transport from the ER, via the Golgi up to the trans Golgi network. The coatomer complex is required for budding from Golgi membranes, and is essential for the retrograde Golgi-to-ER transport of dilysine-tagged proteins.</text>
</comment>
<evidence type="ECO:0000256" key="7">
    <source>
        <dbReference type="ARBA" id="ARBA00022927"/>
    </source>
</evidence>
<gene>
    <name evidence="12" type="ORF">PACTADRAFT_51199</name>
</gene>
<dbReference type="InterPro" id="IPR011990">
    <property type="entry name" value="TPR-like_helical_dom_sf"/>
</dbReference>
<dbReference type="GO" id="GO:0006890">
    <property type="term" value="P:retrograde vesicle-mediated transport, Golgi to endoplasmic reticulum"/>
    <property type="evidence" value="ECO:0007669"/>
    <property type="project" value="UniProtKB-UniRule"/>
</dbReference>
<keyword evidence="9 11" id="KW-0472">Membrane</keyword>
<name>A0A1E4TRF4_PACTA</name>
<dbReference type="InterPro" id="IPR006822">
    <property type="entry name" value="Coatomer_esu"/>
</dbReference>
<dbReference type="GO" id="GO:0006888">
    <property type="term" value="P:endoplasmic reticulum to Golgi vesicle-mediated transport"/>
    <property type="evidence" value="ECO:0007669"/>
    <property type="project" value="TreeGrafter"/>
</dbReference>
<keyword evidence="8 11" id="KW-0333">Golgi apparatus</keyword>
<dbReference type="GO" id="GO:0000139">
    <property type="term" value="C:Golgi membrane"/>
    <property type="evidence" value="ECO:0007669"/>
    <property type="project" value="UniProtKB-SubCell"/>
</dbReference>
<evidence type="ECO:0000256" key="11">
    <source>
        <dbReference type="PIRNR" id="PIRNR016478"/>
    </source>
</evidence>
<dbReference type="GO" id="GO:0030126">
    <property type="term" value="C:COPI vesicle coat"/>
    <property type="evidence" value="ECO:0007669"/>
    <property type="project" value="TreeGrafter"/>
</dbReference>
<keyword evidence="7 11" id="KW-0653">Protein transport</keyword>
<dbReference type="Gene3D" id="1.25.40.10">
    <property type="entry name" value="Tetratricopeptide repeat domain"/>
    <property type="match status" value="1"/>
</dbReference>
<evidence type="ECO:0000256" key="5">
    <source>
        <dbReference type="ARBA" id="ARBA00022490"/>
    </source>
</evidence>
<dbReference type="AlphaFoldDB" id="A0A1E4TRF4"/>
<dbReference type="GO" id="GO:0005198">
    <property type="term" value="F:structural molecule activity"/>
    <property type="evidence" value="ECO:0007669"/>
    <property type="project" value="UniProtKB-UniRule"/>
</dbReference>
<evidence type="ECO:0000256" key="6">
    <source>
        <dbReference type="ARBA" id="ARBA00022892"/>
    </source>
</evidence>